<sequence>MRDNKTESYAPGAIFPPVKPFRTGRLQVDDLHTLYWEESGNPQGVPVLFLHGGPGAGTAASHRQFFDPAHYRIVLFDQRGSGKSTPLGEARQNSTQLLVDDIERLRELMGIEDWLIFGGSWGSTLALAYGQAHPQRCTGFILRGIFLGTQAEIDWFLQGMPLFFPDEHAKFVSLIPEDERGDLLGAYMKRLFSDDAAENLRAAQAWSRYEANCLHLLPRPEVARMFSAACVALGVGRLGAHYFCNRMFLTEGQLINNMDCIAHLPAIIIQGRYDVVCPPRTAWQLRQAWPKANFQVVDDAGHAASEPGITSALVAATERFKLTTTL</sequence>
<keyword evidence="9 11" id="KW-0378">Hydrolase</keyword>
<keyword evidence="7 11" id="KW-0963">Cytoplasm</keyword>
<dbReference type="GO" id="GO:0006508">
    <property type="term" value="P:proteolysis"/>
    <property type="evidence" value="ECO:0007669"/>
    <property type="project" value="UniProtKB-KW"/>
</dbReference>
<proteinExistence type="inferred from homology"/>
<dbReference type="Gene3D" id="3.40.50.1820">
    <property type="entry name" value="alpha/beta hydrolase"/>
    <property type="match status" value="1"/>
</dbReference>
<evidence type="ECO:0000256" key="13">
    <source>
        <dbReference type="RuleBase" id="RU003421"/>
    </source>
</evidence>
<evidence type="ECO:0000313" key="15">
    <source>
        <dbReference type="EMBL" id="OQW88902.1"/>
    </source>
</evidence>
<comment type="subcellular location">
    <subcellularLocation>
        <location evidence="2 11">Cytoplasm</location>
    </subcellularLocation>
</comment>
<dbReference type="PIRSF" id="PIRSF006431">
    <property type="entry name" value="Pept_S33"/>
    <property type="match status" value="1"/>
</dbReference>
<evidence type="ECO:0000259" key="14">
    <source>
        <dbReference type="Pfam" id="PF00561"/>
    </source>
</evidence>
<evidence type="ECO:0000256" key="12">
    <source>
        <dbReference type="PIRSR" id="PIRSR006431-1"/>
    </source>
</evidence>
<feature type="active site" description="Nucleophile" evidence="12">
    <location>
        <position position="120"/>
    </location>
</feature>
<protein>
    <recommendedName>
        <fullName evidence="5 11">Proline iminopeptidase</fullName>
        <shortName evidence="11">PIP</shortName>
        <ecNumber evidence="4 11">3.4.11.5</ecNumber>
    </recommendedName>
    <alternativeName>
        <fullName evidence="10 11">Prolyl aminopeptidase</fullName>
    </alternativeName>
</protein>
<comment type="caution">
    <text evidence="15">The sequence shown here is derived from an EMBL/GenBank/DDBJ whole genome shotgun (WGS) entry which is preliminary data.</text>
</comment>
<evidence type="ECO:0000256" key="7">
    <source>
        <dbReference type="ARBA" id="ARBA00022490"/>
    </source>
</evidence>
<evidence type="ECO:0000256" key="5">
    <source>
        <dbReference type="ARBA" id="ARBA00021843"/>
    </source>
</evidence>
<evidence type="ECO:0000256" key="11">
    <source>
        <dbReference type="PIRNR" id="PIRNR006431"/>
    </source>
</evidence>
<dbReference type="GO" id="GO:0005737">
    <property type="term" value="C:cytoplasm"/>
    <property type="evidence" value="ECO:0007669"/>
    <property type="project" value="UniProtKB-SubCell"/>
</dbReference>
<dbReference type="InterPro" id="IPR000073">
    <property type="entry name" value="AB_hydrolase_1"/>
</dbReference>
<comment type="catalytic activity">
    <reaction evidence="1 11 13">
        <text>Release of N-terminal proline from a peptide.</text>
        <dbReference type="EC" id="3.4.11.5"/>
    </reaction>
</comment>
<keyword evidence="6 11" id="KW-0031">Aminopeptidase</keyword>
<dbReference type="InterPro" id="IPR002410">
    <property type="entry name" value="Peptidase_S33"/>
</dbReference>
<dbReference type="PANTHER" id="PTHR43722:SF1">
    <property type="entry name" value="PROLINE IMINOPEPTIDASE"/>
    <property type="match status" value="1"/>
</dbReference>
<evidence type="ECO:0000256" key="1">
    <source>
        <dbReference type="ARBA" id="ARBA00001585"/>
    </source>
</evidence>
<comment type="similarity">
    <text evidence="3 11 13">Belongs to the peptidase S33 family.</text>
</comment>
<gene>
    <name evidence="15" type="ORF">BWK72_06555</name>
</gene>
<dbReference type="PANTHER" id="PTHR43722">
    <property type="entry name" value="PROLINE IMINOPEPTIDASE"/>
    <property type="match status" value="1"/>
</dbReference>
<evidence type="ECO:0000256" key="10">
    <source>
        <dbReference type="ARBA" id="ARBA00029605"/>
    </source>
</evidence>
<accession>A0A1W9KWD9</accession>
<evidence type="ECO:0000256" key="8">
    <source>
        <dbReference type="ARBA" id="ARBA00022670"/>
    </source>
</evidence>
<evidence type="ECO:0000256" key="2">
    <source>
        <dbReference type="ARBA" id="ARBA00004496"/>
    </source>
</evidence>
<dbReference type="Pfam" id="PF00561">
    <property type="entry name" value="Abhydrolase_1"/>
    <property type="match status" value="1"/>
</dbReference>
<organism evidence="15 16">
    <name type="scientific">Rhodoferax ferrireducens</name>
    <dbReference type="NCBI Taxonomy" id="192843"/>
    <lineage>
        <taxon>Bacteria</taxon>
        <taxon>Pseudomonadati</taxon>
        <taxon>Pseudomonadota</taxon>
        <taxon>Betaproteobacteria</taxon>
        <taxon>Burkholderiales</taxon>
        <taxon>Comamonadaceae</taxon>
        <taxon>Rhodoferax</taxon>
    </lineage>
</organism>
<name>A0A1W9KWD9_9BURK</name>
<dbReference type="InterPro" id="IPR029058">
    <property type="entry name" value="AB_hydrolase_fold"/>
</dbReference>
<dbReference type="EMBL" id="MTEI01000003">
    <property type="protein sequence ID" value="OQW88902.1"/>
    <property type="molecule type" value="Genomic_DNA"/>
</dbReference>
<feature type="active site" evidence="12">
    <location>
        <position position="274"/>
    </location>
</feature>
<evidence type="ECO:0000256" key="3">
    <source>
        <dbReference type="ARBA" id="ARBA00010088"/>
    </source>
</evidence>
<dbReference type="AlphaFoldDB" id="A0A1W9KWD9"/>
<evidence type="ECO:0000256" key="6">
    <source>
        <dbReference type="ARBA" id="ARBA00022438"/>
    </source>
</evidence>
<evidence type="ECO:0000256" key="9">
    <source>
        <dbReference type="ARBA" id="ARBA00022801"/>
    </source>
</evidence>
<evidence type="ECO:0000313" key="16">
    <source>
        <dbReference type="Proteomes" id="UP000192505"/>
    </source>
</evidence>
<evidence type="ECO:0000256" key="4">
    <source>
        <dbReference type="ARBA" id="ARBA00012568"/>
    </source>
</evidence>
<feature type="active site" description="Proton donor" evidence="12">
    <location>
        <position position="302"/>
    </location>
</feature>
<keyword evidence="8 11" id="KW-0645">Protease</keyword>
<dbReference type="EC" id="3.4.11.5" evidence="4 11"/>
<dbReference type="InterPro" id="IPR005944">
    <property type="entry name" value="Pro_iminopeptidase"/>
</dbReference>
<dbReference type="SUPFAM" id="SSF53474">
    <property type="entry name" value="alpha/beta-Hydrolases"/>
    <property type="match status" value="1"/>
</dbReference>
<dbReference type="NCBIfam" id="TIGR01249">
    <property type="entry name" value="pro_imino_pep_1"/>
    <property type="match status" value="1"/>
</dbReference>
<feature type="domain" description="AB hydrolase-1" evidence="14">
    <location>
        <begin position="46"/>
        <end position="305"/>
    </location>
</feature>
<reference evidence="15 16" key="1">
    <citation type="submission" date="2017-01" db="EMBL/GenBank/DDBJ databases">
        <title>Novel large sulfur bacteria in the metagenomes of groundwater-fed chemosynthetic microbial mats in the Lake Huron basin.</title>
        <authorList>
            <person name="Sharrar A.M."/>
            <person name="Flood B.E."/>
            <person name="Bailey J.V."/>
            <person name="Jones D.S."/>
            <person name="Biddanda B."/>
            <person name="Ruberg S.A."/>
            <person name="Marcus D.N."/>
            <person name="Dick G.J."/>
        </authorList>
    </citation>
    <scope>NUCLEOTIDE SEQUENCE [LARGE SCALE GENOMIC DNA]</scope>
    <source>
        <strain evidence="15">A7</strain>
    </source>
</reference>
<dbReference type="PRINTS" id="PR00793">
    <property type="entry name" value="PROAMNOPTASE"/>
</dbReference>
<dbReference type="Proteomes" id="UP000192505">
    <property type="component" value="Unassembled WGS sequence"/>
</dbReference>
<dbReference type="GO" id="GO:0004177">
    <property type="term" value="F:aminopeptidase activity"/>
    <property type="evidence" value="ECO:0007669"/>
    <property type="project" value="UniProtKB-UniRule"/>
</dbReference>